<evidence type="ECO:0000259" key="16">
    <source>
        <dbReference type="Pfam" id="PF01979"/>
    </source>
</evidence>
<comment type="cofactor">
    <cofactor evidence="1">
        <name>Zn(2+)</name>
        <dbReference type="ChEBI" id="CHEBI:29105"/>
    </cofactor>
</comment>
<keyword evidence="7" id="KW-0677">Repeat</keyword>
<evidence type="ECO:0000259" key="17">
    <source>
        <dbReference type="Pfam" id="PF04192"/>
    </source>
</evidence>
<evidence type="ECO:0000259" key="18">
    <source>
        <dbReference type="Pfam" id="PF25171"/>
    </source>
</evidence>
<dbReference type="VEuPathDB" id="FungiDB:BTJ68_03270"/>
<keyword evidence="6" id="KW-0479">Metal-binding</keyword>
<evidence type="ECO:0000256" key="6">
    <source>
        <dbReference type="ARBA" id="ARBA00022723"/>
    </source>
</evidence>
<dbReference type="Pfam" id="PF25168">
    <property type="entry name" value="Beta-prop_WDR36-Utp21_2nd"/>
    <property type="match status" value="1"/>
</dbReference>
<feature type="domain" description="Amidohydrolase-related" evidence="16">
    <location>
        <begin position="1100"/>
        <end position="1478"/>
    </location>
</feature>
<dbReference type="Proteomes" id="UP000281677">
    <property type="component" value="Unassembled WGS sequence"/>
</dbReference>
<evidence type="ECO:0000313" key="20">
    <source>
        <dbReference type="Proteomes" id="UP000281677"/>
    </source>
</evidence>
<dbReference type="InterPro" id="IPR019775">
    <property type="entry name" value="WD40_repeat_CS"/>
</dbReference>
<feature type="domain" description="WDR36/Utp21 C-terminal" evidence="17">
    <location>
        <begin position="839"/>
        <end position="1033"/>
    </location>
</feature>
<dbReference type="InterPro" id="IPR014311">
    <property type="entry name" value="Guanine_deaminase"/>
</dbReference>
<dbReference type="SMART" id="SM00320">
    <property type="entry name" value="WD40"/>
    <property type="match status" value="8"/>
</dbReference>
<dbReference type="GO" id="GO:0008270">
    <property type="term" value="F:zinc ion binding"/>
    <property type="evidence" value="ECO:0007669"/>
    <property type="project" value="InterPro"/>
</dbReference>
<dbReference type="GO" id="GO:0034388">
    <property type="term" value="C:Pwp2p-containing subcomplex of 90S preribosome"/>
    <property type="evidence" value="ECO:0007669"/>
    <property type="project" value="TreeGrafter"/>
</dbReference>
<gene>
    <name evidence="19" type="ORF">D0859_05953</name>
</gene>
<dbReference type="NCBIfam" id="TIGR02967">
    <property type="entry name" value="guan_deamin"/>
    <property type="match status" value="1"/>
</dbReference>
<dbReference type="GO" id="GO:0006364">
    <property type="term" value="P:rRNA processing"/>
    <property type="evidence" value="ECO:0007669"/>
    <property type="project" value="InterPro"/>
</dbReference>
<evidence type="ECO:0000256" key="10">
    <source>
        <dbReference type="ARBA" id="ARBA00051148"/>
    </source>
</evidence>
<feature type="region of interest" description="Disordered" evidence="15">
    <location>
        <begin position="891"/>
        <end position="912"/>
    </location>
</feature>
<feature type="repeat" description="WD" evidence="14">
    <location>
        <begin position="606"/>
        <end position="647"/>
    </location>
</feature>
<dbReference type="Gene3D" id="3.20.20.140">
    <property type="entry name" value="Metal-dependent hydrolases"/>
    <property type="match status" value="1"/>
</dbReference>
<dbReference type="EMBL" id="QWIT01000147">
    <property type="protein sequence ID" value="RMZ29956.1"/>
    <property type="molecule type" value="Genomic_DNA"/>
</dbReference>
<evidence type="ECO:0000256" key="2">
    <source>
        <dbReference type="ARBA" id="ARBA00004984"/>
    </source>
</evidence>
<dbReference type="UniPathway" id="UPA00603">
    <property type="reaction ID" value="UER00660"/>
</dbReference>
<dbReference type="EC" id="3.5.4.3" evidence="4"/>
<dbReference type="PANTHER" id="PTHR22840:SF12">
    <property type="entry name" value="WD REPEAT-CONTAINING PROTEIN 36"/>
    <property type="match status" value="1"/>
</dbReference>
<dbReference type="PROSITE" id="PS50082">
    <property type="entry name" value="WD_REPEATS_2"/>
    <property type="match status" value="1"/>
</dbReference>
<evidence type="ECO:0000256" key="11">
    <source>
        <dbReference type="ARBA" id="ARBA00056079"/>
    </source>
</evidence>
<accession>A0A3M7IXC3</accession>
<comment type="function">
    <text evidence="11">Catalyzes the hydrolytic deamination of guanine, producing xanthine and ammonia.</text>
</comment>
<reference evidence="19 20" key="1">
    <citation type="journal article" date="2018" name="BMC Genomics">
        <title>Genomic evidence for intraspecific hybridization in a clonal and extremely halotolerant yeast.</title>
        <authorList>
            <person name="Gostincar C."/>
            <person name="Stajich J.E."/>
            <person name="Zupancic J."/>
            <person name="Zalar P."/>
            <person name="Gunde-Cimerman N."/>
        </authorList>
    </citation>
    <scope>NUCLEOTIDE SEQUENCE [LARGE SCALE GENOMIC DNA]</scope>
    <source>
        <strain evidence="19 20">EXF-120</strain>
    </source>
</reference>
<evidence type="ECO:0000256" key="14">
    <source>
        <dbReference type="PROSITE-ProRule" id="PRU00221"/>
    </source>
</evidence>
<dbReference type="InterPro" id="IPR015943">
    <property type="entry name" value="WD40/YVTN_repeat-like_dom_sf"/>
</dbReference>
<dbReference type="Gene3D" id="2.130.10.10">
    <property type="entry name" value="YVTN repeat-like/Quinoprotein amine dehydrogenase"/>
    <property type="match status" value="2"/>
</dbReference>
<dbReference type="InterPro" id="IPR032466">
    <property type="entry name" value="Metal_Hydrolase"/>
</dbReference>
<feature type="domain" description="WDR36/Utp21 N-terminal" evidence="18">
    <location>
        <begin position="58"/>
        <end position="357"/>
    </location>
</feature>
<keyword evidence="9" id="KW-0862">Zinc</keyword>
<evidence type="ECO:0000256" key="1">
    <source>
        <dbReference type="ARBA" id="ARBA00001947"/>
    </source>
</evidence>
<dbReference type="Pfam" id="PF25171">
    <property type="entry name" value="Beta-prop_WDR36-Utp21_1st"/>
    <property type="match status" value="1"/>
</dbReference>
<dbReference type="Gene3D" id="2.30.40.10">
    <property type="entry name" value="Urease, subunit C, domain 1"/>
    <property type="match status" value="1"/>
</dbReference>
<dbReference type="Pfam" id="PF04192">
    <property type="entry name" value="Utp21"/>
    <property type="match status" value="1"/>
</dbReference>
<name>A0A3M7IXC3_HORWE</name>
<evidence type="ECO:0000313" key="19">
    <source>
        <dbReference type="EMBL" id="RMZ29956.1"/>
    </source>
</evidence>
<dbReference type="CDD" id="cd01303">
    <property type="entry name" value="GDEase"/>
    <property type="match status" value="1"/>
</dbReference>
<dbReference type="OrthoDB" id="10250769at2759"/>
<dbReference type="SUPFAM" id="SSF51556">
    <property type="entry name" value="Metallo-dependent hydrolases"/>
    <property type="match status" value="1"/>
</dbReference>
<feature type="region of interest" description="Disordered" evidence="15">
    <location>
        <begin position="1"/>
        <end position="28"/>
    </location>
</feature>
<comment type="pathway">
    <text evidence="2">Purine metabolism; guanine degradation; xanthine from guanine: step 1/1.</text>
</comment>
<evidence type="ECO:0000256" key="9">
    <source>
        <dbReference type="ARBA" id="ARBA00022833"/>
    </source>
</evidence>
<evidence type="ECO:0000256" key="12">
    <source>
        <dbReference type="ARBA" id="ARBA00069860"/>
    </source>
</evidence>
<dbReference type="GO" id="GO:0006147">
    <property type="term" value="P:guanine catabolic process"/>
    <property type="evidence" value="ECO:0007669"/>
    <property type="project" value="UniProtKB-UniPathway"/>
</dbReference>
<dbReference type="InterPro" id="IPR001680">
    <property type="entry name" value="WD40_rpt"/>
</dbReference>
<evidence type="ECO:0000256" key="5">
    <source>
        <dbReference type="ARBA" id="ARBA00022574"/>
    </source>
</evidence>
<keyword evidence="8" id="KW-0378">Hydrolase</keyword>
<proteinExistence type="inferred from homology"/>
<comment type="similarity">
    <text evidence="3">Belongs to the metallo-dependent hydrolases superfamily. ATZ/TRZ family.</text>
</comment>
<dbReference type="GO" id="GO:0032040">
    <property type="term" value="C:small-subunit processome"/>
    <property type="evidence" value="ECO:0007669"/>
    <property type="project" value="InterPro"/>
</dbReference>
<dbReference type="SUPFAM" id="SSF50998">
    <property type="entry name" value="Quinoprotein alcohol dehydrogenase-like"/>
    <property type="match status" value="1"/>
</dbReference>
<evidence type="ECO:0000256" key="7">
    <source>
        <dbReference type="ARBA" id="ARBA00022737"/>
    </source>
</evidence>
<dbReference type="GO" id="GO:0008892">
    <property type="term" value="F:guanine deaminase activity"/>
    <property type="evidence" value="ECO:0007669"/>
    <property type="project" value="UniProtKB-EC"/>
</dbReference>
<dbReference type="InterPro" id="IPR011059">
    <property type="entry name" value="Metal-dep_hydrolase_composite"/>
</dbReference>
<sequence length="1533" mass="167380">MEVDERGSKRQKLTNGVPKSSRKPGTSRLFTPYRTIGLVSPTAVPFTAVPLGKTTFQITTSVGRSLQTYDLRRGLNLVFITRPQTPGPITASTAWKDKIFGAWSEGETGGRRRGVWVFKRGKKQADLEVPEGWNEDIKAFCIFGGWIIGVAESSLLVWKNDETYDLYTALQGISPVPFTKCVTSLPTFLNKILVGREDGSAEIWNVSSGKHLYTILPPSTTYGAVTAIEPTPALSLVAIAYEKGPIRIQDIKTDQTVLHLSSPSGAPATSISFRTDALGAGSDGKEAGVMATASTHSGDITLWDLNNGGRKAGILRAAHGHPSPGVPGGVSKTEFLPGQAILVSSGLDNSLKTWIFDQTPFSPIPRILHQRAGHGAAVTRLGFLPSASDGSDDTGKWLMSGSRDRSLWGWSLRRDGQSTELSQGAVTSKAKKQGLLSGAEESRDRLEELKCPPITQIACSLNRDGAIGAVPGKHPIWTNAKGKKIDAEVSGMTGWESVVTAHEGDSKARTWFWGRKRAGRWAFPSSDESPVLSVAISPCGTFAVVGSEKGGIDMFNLQSGMHRQKFPARLTPQQAKQLKIDLQSAGKGSALEERSHDGKKVFYRGQGKHASPVVGLAIDSLNKTVISAGSDGKVKFWDFSSGMLRREIDWSGSAGITSLRLQRSSELAAFACTDGCVRVVDISTAQLIRELWPSRRSPIRLQAEGISDFCFSSDAHHIAAALGAVVLVWDLPTGHLVDAFKLPSKVTSLAFSPTGEFLATATTDSVGVDVWSNKALFSHVPARHISAKELATIVASDSAQAPTASGENGSQALIVSGADEDEDTDEQHVSLDVNVEDVDQLSSDLLSLSLVPRSRWQNLLHLDLIKQRNKPIEPPKKPEKAPFFLPSLQDRQSNKSAAPATQEGLGGSQAELEKERGRVMRMKAGAEGQQSQFTTLLRRAGDAHAYGPFINHLQTLNPAAADIEIRSLSVEAGEMETYIHALTWLLKQRRAFELAQAWMGVFLQVHGDLIFNVEELGAAVRDWKVIMEEERRRPKTIYAGTFIHCHSLTELEFWPNGEVGVDENGKIAFVRQNINEDPQPSEDGWKDAKVVQTPEDGFFFPGFIDTHIHASQYPNAGVFGKSTLLDWLNTYTFPLESSFLDLTKAAKIYNRVVARTLSHGTTTACYYATVHVPATNLLADICQSRGQRAFVGRVCMDRLSPEWYRDESVETAVRATKQCIEHIKKIDPHFDLITPIITPRFAPSCTDECLRAQGQLVQETGLPSQTHISENKAECELVREMFPANQNYTDVYDSHGLLTDRTILAHANYLFPEERQLIKRRKAKISHCPASNTALTSGTAKVRTLLDEGLEVGLGTDVSGGYTSSLLAEAREAVFVSRHVAMDEGDRAKLSVEEALYLATRGGAKVVGLDDRIGGFEVGKDWDSQMVCLGRVEEGGEIDQKAGLVEIFGGESWEEKMEKWLYTGDDRNTVAVWVKGRLRQTTLYLSPPFCHDNDVLPSGDALQSARKDAAAEYAKGIWQRSAHFVLYEALQGS</sequence>
<dbReference type="InterPro" id="IPR007319">
    <property type="entry name" value="WDR36/Utp21_C"/>
</dbReference>
<dbReference type="FunFam" id="3.20.20.140:FF:000022">
    <property type="entry name" value="Guanine deaminase"/>
    <property type="match status" value="1"/>
</dbReference>
<protein>
    <recommendedName>
        <fullName evidence="12">Probable guanine deaminase</fullName>
        <ecNumber evidence="4">3.5.4.3</ecNumber>
    </recommendedName>
    <alternativeName>
        <fullName evidence="13">Guanine aminohydrolase</fullName>
    </alternativeName>
</protein>
<dbReference type="InterPro" id="IPR059157">
    <property type="entry name" value="WDR36-Utp21_N"/>
</dbReference>
<organism evidence="19 20">
    <name type="scientific">Hortaea werneckii</name>
    <name type="common">Black yeast</name>
    <name type="synonym">Cladosporium werneckii</name>
    <dbReference type="NCBI Taxonomy" id="91943"/>
    <lineage>
        <taxon>Eukaryota</taxon>
        <taxon>Fungi</taxon>
        <taxon>Dikarya</taxon>
        <taxon>Ascomycota</taxon>
        <taxon>Pezizomycotina</taxon>
        <taxon>Dothideomycetes</taxon>
        <taxon>Dothideomycetidae</taxon>
        <taxon>Mycosphaerellales</taxon>
        <taxon>Teratosphaeriaceae</taxon>
        <taxon>Hortaea</taxon>
    </lineage>
</organism>
<evidence type="ECO:0000256" key="8">
    <source>
        <dbReference type="ARBA" id="ARBA00022801"/>
    </source>
</evidence>
<dbReference type="InterPro" id="IPR006680">
    <property type="entry name" value="Amidohydro-rel"/>
</dbReference>
<dbReference type="PROSITE" id="PS50294">
    <property type="entry name" value="WD_REPEATS_REGION"/>
    <property type="match status" value="1"/>
</dbReference>
<evidence type="ECO:0000256" key="3">
    <source>
        <dbReference type="ARBA" id="ARBA00006745"/>
    </source>
</evidence>
<keyword evidence="5 14" id="KW-0853">WD repeat</keyword>
<dbReference type="PANTHER" id="PTHR22840">
    <property type="entry name" value="WD REPEAT-CONTAINING PROTEIN 36"/>
    <property type="match status" value="1"/>
</dbReference>
<evidence type="ECO:0000256" key="15">
    <source>
        <dbReference type="SAM" id="MobiDB-lite"/>
    </source>
</evidence>
<evidence type="ECO:0000256" key="13">
    <source>
        <dbReference type="ARBA" id="ARBA00083147"/>
    </source>
</evidence>
<comment type="caution">
    <text evidence="19">The sequence shown here is derived from an EMBL/GenBank/DDBJ whole genome shotgun (WGS) entry which is preliminary data.</text>
</comment>
<comment type="catalytic activity">
    <reaction evidence="10">
        <text>guanine + H2O + H(+) = xanthine + NH4(+)</text>
        <dbReference type="Rhea" id="RHEA:14665"/>
        <dbReference type="ChEBI" id="CHEBI:15377"/>
        <dbReference type="ChEBI" id="CHEBI:15378"/>
        <dbReference type="ChEBI" id="CHEBI:16235"/>
        <dbReference type="ChEBI" id="CHEBI:17712"/>
        <dbReference type="ChEBI" id="CHEBI:28938"/>
        <dbReference type="EC" id="3.5.4.3"/>
    </reaction>
</comment>
<evidence type="ECO:0000256" key="4">
    <source>
        <dbReference type="ARBA" id="ARBA00012781"/>
    </source>
</evidence>
<dbReference type="InterPro" id="IPR011047">
    <property type="entry name" value="Quinoprotein_ADH-like_sf"/>
</dbReference>
<dbReference type="PROSITE" id="PS00678">
    <property type="entry name" value="WD_REPEATS_1"/>
    <property type="match status" value="1"/>
</dbReference>
<dbReference type="Pfam" id="PF01979">
    <property type="entry name" value="Amidohydro_1"/>
    <property type="match status" value="1"/>
</dbReference>